<protein>
    <submittedName>
        <fullName evidence="1">Uncharacterized protein</fullName>
    </submittedName>
</protein>
<evidence type="ECO:0000313" key="2">
    <source>
        <dbReference type="Proteomes" id="UP000824469"/>
    </source>
</evidence>
<name>A0AA38FVU8_TAXCH</name>
<comment type="caution">
    <text evidence="1">The sequence shown here is derived from an EMBL/GenBank/DDBJ whole genome shotgun (WGS) entry which is preliminary data.</text>
</comment>
<feature type="non-terminal residue" evidence="1">
    <location>
        <position position="1"/>
    </location>
</feature>
<sequence>LPQTLQEELKKANQELNIRAAPEAVIRIMTMVEDNEFLKAMKDEILRYAERLALVKQKCEALAVAQEPHKDRQDEI</sequence>
<dbReference type="Proteomes" id="UP000824469">
    <property type="component" value="Unassembled WGS sequence"/>
</dbReference>
<dbReference type="AlphaFoldDB" id="A0AA38FVU8"/>
<reference evidence="1 2" key="1">
    <citation type="journal article" date="2021" name="Nat. Plants">
        <title>The Taxus genome provides insights into paclitaxel biosynthesis.</title>
        <authorList>
            <person name="Xiong X."/>
            <person name="Gou J."/>
            <person name="Liao Q."/>
            <person name="Li Y."/>
            <person name="Zhou Q."/>
            <person name="Bi G."/>
            <person name="Li C."/>
            <person name="Du R."/>
            <person name="Wang X."/>
            <person name="Sun T."/>
            <person name="Guo L."/>
            <person name="Liang H."/>
            <person name="Lu P."/>
            <person name="Wu Y."/>
            <person name="Zhang Z."/>
            <person name="Ro D.K."/>
            <person name="Shang Y."/>
            <person name="Huang S."/>
            <person name="Yan J."/>
        </authorList>
    </citation>
    <scope>NUCLEOTIDE SEQUENCE [LARGE SCALE GENOMIC DNA]</scope>
    <source>
        <strain evidence="1">Ta-2019</strain>
    </source>
</reference>
<dbReference type="EMBL" id="JAHRHJ020000006">
    <property type="protein sequence ID" value="KAH9311446.1"/>
    <property type="molecule type" value="Genomic_DNA"/>
</dbReference>
<evidence type="ECO:0000313" key="1">
    <source>
        <dbReference type="EMBL" id="KAH9311446.1"/>
    </source>
</evidence>
<organism evidence="1 2">
    <name type="scientific">Taxus chinensis</name>
    <name type="common">Chinese yew</name>
    <name type="synonym">Taxus wallichiana var. chinensis</name>
    <dbReference type="NCBI Taxonomy" id="29808"/>
    <lineage>
        <taxon>Eukaryota</taxon>
        <taxon>Viridiplantae</taxon>
        <taxon>Streptophyta</taxon>
        <taxon>Embryophyta</taxon>
        <taxon>Tracheophyta</taxon>
        <taxon>Spermatophyta</taxon>
        <taxon>Pinopsida</taxon>
        <taxon>Pinidae</taxon>
        <taxon>Conifers II</taxon>
        <taxon>Cupressales</taxon>
        <taxon>Taxaceae</taxon>
        <taxon>Taxus</taxon>
    </lineage>
</organism>
<gene>
    <name evidence="1" type="ORF">KI387_026481</name>
</gene>
<accession>A0AA38FVU8</accession>
<keyword evidence="2" id="KW-1185">Reference proteome</keyword>
<proteinExistence type="predicted"/>